<gene>
    <name evidence="2" type="ORF">Q0812_06510</name>
</gene>
<proteinExistence type="predicted"/>
<evidence type="ECO:0000256" key="1">
    <source>
        <dbReference type="SAM" id="Phobius"/>
    </source>
</evidence>
<keyword evidence="3" id="KW-1185">Reference proteome</keyword>
<sequence length="64" mass="7135">MKEAPLRYGLAALIVGALVLCIGTFAWFRVPPENRELLVGLTSGLLLIARDAVRWIFPSREPEQ</sequence>
<organism evidence="2 3">
    <name type="scientific">Peiella sedimenti</name>
    <dbReference type="NCBI Taxonomy" id="3061083"/>
    <lineage>
        <taxon>Bacteria</taxon>
        <taxon>Pseudomonadati</taxon>
        <taxon>Pseudomonadota</taxon>
        <taxon>Alphaproteobacteria</taxon>
        <taxon>Caulobacterales</taxon>
        <taxon>Caulobacteraceae</taxon>
        <taxon>Peiella</taxon>
    </lineage>
</organism>
<protein>
    <submittedName>
        <fullName evidence="2">Uncharacterized protein</fullName>
    </submittedName>
</protein>
<keyword evidence="1" id="KW-1133">Transmembrane helix</keyword>
<comment type="caution">
    <text evidence="2">The sequence shown here is derived from an EMBL/GenBank/DDBJ whole genome shotgun (WGS) entry which is preliminary data.</text>
</comment>
<dbReference type="RefSeq" id="WP_302109503.1">
    <property type="nucleotide sequence ID" value="NZ_JAUKTR010000002.1"/>
</dbReference>
<keyword evidence="1" id="KW-0812">Transmembrane</keyword>
<feature type="transmembrane region" description="Helical" evidence="1">
    <location>
        <begin position="6"/>
        <end position="28"/>
    </location>
</feature>
<name>A0ABT8SKI7_9CAUL</name>
<accession>A0ABT8SKI7</accession>
<dbReference type="EMBL" id="JAUKTR010000002">
    <property type="protein sequence ID" value="MDO1559078.1"/>
    <property type="molecule type" value="Genomic_DNA"/>
</dbReference>
<dbReference type="Proteomes" id="UP001169063">
    <property type="component" value="Unassembled WGS sequence"/>
</dbReference>
<keyword evidence="1" id="KW-0472">Membrane</keyword>
<evidence type="ECO:0000313" key="2">
    <source>
        <dbReference type="EMBL" id="MDO1559078.1"/>
    </source>
</evidence>
<evidence type="ECO:0000313" key="3">
    <source>
        <dbReference type="Proteomes" id="UP001169063"/>
    </source>
</evidence>
<reference evidence="2" key="1">
    <citation type="submission" date="2023-07" db="EMBL/GenBank/DDBJ databases">
        <title>Brevundimonas soil sp. nov., isolated from the soil of chemical plant.</title>
        <authorList>
            <person name="Wu N."/>
        </authorList>
    </citation>
    <scope>NUCLEOTIDE SEQUENCE</scope>
    <source>
        <strain evidence="2">XZ-24</strain>
    </source>
</reference>